<dbReference type="GO" id="GO:0008982">
    <property type="term" value="F:protein-N(PI)-phosphohistidine-sugar phosphotransferase activity"/>
    <property type="evidence" value="ECO:0007669"/>
    <property type="project" value="InterPro"/>
</dbReference>
<keyword evidence="1" id="KW-0472">Membrane</keyword>
<dbReference type="OrthoDB" id="400941at2"/>
<organism evidence="2 3">
    <name type="scientific">Mycoplasmopsis columboralis</name>
    <dbReference type="NCBI Taxonomy" id="171282"/>
    <lineage>
        <taxon>Bacteria</taxon>
        <taxon>Bacillati</taxon>
        <taxon>Mycoplasmatota</taxon>
        <taxon>Mycoplasmoidales</taxon>
        <taxon>Metamycoplasmataceae</taxon>
        <taxon>Mycoplasmopsis</taxon>
    </lineage>
</organism>
<evidence type="ECO:0000313" key="2">
    <source>
        <dbReference type="EMBL" id="VEU76540.1"/>
    </source>
</evidence>
<evidence type="ECO:0000313" key="3">
    <source>
        <dbReference type="Proteomes" id="UP000289497"/>
    </source>
</evidence>
<dbReference type="AlphaFoldDB" id="A0A449B7I3"/>
<dbReference type="KEGG" id="mcou:NCTC10179_00736"/>
<keyword evidence="1" id="KW-1133">Transmembrane helix</keyword>
<dbReference type="RefSeq" id="WP_036435322.1">
    <property type="nucleotide sequence ID" value="NZ_LR215039.1"/>
</dbReference>
<dbReference type="InterPro" id="IPR036878">
    <property type="entry name" value="Glu_permease_IIB"/>
</dbReference>
<keyword evidence="1" id="KW-0812">Transmembrane</keyword>
<dbReference type="Proteomes" id="UP000289497">
    <property type="component" value="Chromosome"/>
</dbReference>
<reference evidence="2 3" key="1">
    <citation type="submission" date="2019-01" db="EMBL/GenBank/DDBJ databases">
        <authorList>
            <consortium name="Pathogen Informatics"/>
        </authorList>
    </citation>
    <scope>NUCLEOTIDE SEQUENCE [LARGE SCALE GENOMIC DNA]</scope>
    <source>
        <strain evidence="2 3">NCTC10179</strain>
    </source>
</reference>
<dbReference type="GO" id="GO:0009401">
    <property type="term" value="P:phosphoenolpyruvate-dependent sugar phosphotransferase system"/>
    <property type="evidence" value="ECO:0007669"/>
    <property type="project" value="InterPro"/>
</dbReference>
<name>A0A449B7I3_9BACT</name>
<accession>A0A449B7I3</accession>
<evidence type="ECO:0000256" key="1">
    <source>
        <dbReference type="SAM" id="Phobius"/>
    </source>
</evidence>
<keyword evidence="3" id="KW-1185">Reference proteome</keyword>
<dbReference type="EMBL" id="LR215039">
    <property type="protein sequence ID" value="VEU76540.1"/>
    <property type="molecule type" value="Genomic_DNA"/>
</dbReference>
<gene>
    <name evidence="2" type="ORF">NCTC10179_00736</name>
</gene>
<proteinExistence type="predicted"/>
<protein>
    <submittedName>
        <fullName evidence="2">PTS system glucose-specific transporter subunit IIB</fullName>
    </submittedName>
</protein>
<dbReference type="SUPFAM" id="SSF55604">
    <property type="entry name" value="Glucose permease domain IIB"/>
    <property type="match status" value="1"/>
</dbReference>
<feature type="transmembrane region" description="Helical" evidence="1">
    <location>
        <begin position="7"/>
        <end position="24"/>
    </location>
</feature>
<sequence length="119" mass="13880">MYTKSKLKIVFFTIITFGLIWIKWNKQTKHQKNTIYQVDKLPFNLEVFLNCFSNLTDIESIELKPSRVTILFKKQPQVNVDQLKQLKGISGIMLNSNKMSLILGEFSKATYELLLQHKG</sequence>